<reference evidence="2 3" key="1">
    <citation type="submission" date="2019-07" db="EMBL/GenBank/DDBJ databases">
        <title>New Mycobacterium species.</title>
        <authorList>
            <person name="Tortoli E."/>
            <person name="Ghielmetti G."/>
            <person name="Friedel U."/>
            <person name="Trovato A."/>
        </authorList>
    </citation>
    <scope>NUCLEOTIDE SEQUENCE [LARGE SCALE GENOMIC DNA]</scope>
    <source>
        <strain evidence="2 3">16-83</strain>
    </source>
</reference>
<evidence type="ECO:0000313" key="2">
    <source>
        <dbReference type="EMBL" id="TVS83429.1"/>
    </source>
</evidence>
<name>A0A557XD07_9MYCO</name>
<dbReference type="AlphaFoldDB" id="A0A557XD07"/>
<dbReference type="Proteomes" id="UP000320513">
    <property type="component" value="Unassembled WGS sequence"/>
</dbReference>
<feature type="compositionally biased region" description="Basic and acidic residues" evidence="1">
    <location>
        <begin position="45"/>
        <end position="60"/>
    </location>
</feature>
<feature type="region of interest" description="Disordered" evidence="1">
    <location>
        <begin position="45"/>
        <end position="69"/>
    </location>
</feature>
<dbReference type="EMBL" id="VMQU01000147">
    <property type="protein sequence ID" value="TVS83429.1"/>
    <property type="molecule type" value="Genomic_DNA"/>
</dbReference>
<protein>
    <submittedName>
        <fullName evidence="2">Uncharacterized protein</fullName>
    </submittedName>
</protein>
<proteinExistence type="predicted"/>
<sequence>MPLTPAERSLRGQIAAHESWSRTPDRSARTLNARKAMLDKFEQQVDPDGKLAPAERARRAEHARKAHFKRLALKSARARRLRAGGDDAA</sequence>
<evidence type="ECO:0000256" key="1">
    <source>
        <dbReference type="SAM" id="MobiDB-lite"/>
    </source>
</evidence>
<accession>A0A557XD07</accession>
<keyword evidence="3" id="KW-1185">Reference proteome</keyword>
<gene>
    <name evidence="2" type="ORF">FPZ47_23670</name>
</gene>
<dbReference type="OrthoDB" id="3432435at2"/>
<organism evidence="2 3">
    <name type="scientific">Mycobacterium helveticum</name>
    <dbReference type="NCBI Taxonomy" id="2592811"/>
    <lineage>
        <taxon>Bacteria</taxon>
        <taxon>Bacillati</taxon>
        <taxon>Actinomycetota</taxon>
        <taxon>Actinomycetes</taxon>
        <taxon>Mycobacteriales</taxon>
        <taxon>Mycobacteriaceae</taxon>
        <taxon>Mycobacterium</taxon>
    </lineage>
</organism>
<dbReference type="RefSeq" id="WP_144946376.1">
    <property type="nucleotide sequence ID" value="NZ_VMQU01000147.1"/>
</dbReference>
<comment type="caution">
    <text evidence="2">The sequence shown here is derived from an EMBL/GenBank/DDBJ whole genome shotgun (WGS) entry which is preliminary data.</text>
</comment>
<evidence type="ECO:0000313" key="3">
    <source>
        <dbReference type="Proteomes" id="UP000320513"/>
    </source>
</evidence>
<feature type="region of interest" description="Disordered" evidence="1">
    <location>
        <begin position="1"/>
        <end position="27"/>
    </location>
</feature>